<gene>
    <name evidence="1" type="ORF">ACFP1Z_05355</name>
</gene>
<comment type="caution">
    <text evidence="1">The sequence shown here is derived from an EMBL/GenBank/DDBJ whole genome shotgun (WGS) entry which is preliminary data.</text>
</comment>
<dbReference type="EMBL" id="JBHSPB010000003">
    <property type="protein sequence ID" value="MFC5719605.1"/>
    <property type="molecule type" value="Genomic_DNA"/>
</dbReference>
<evidence type="ECO:0000313" key="1">
    <source>
        <dbReference type="EMBL" id="MFC5719605.1"/>
    </source>
</evidence>
<dbReference type="RefSeq" id="WP_390314713.1">
    <property type="nucleotide sequence ID" value="NZ_JBHSPB010000003.1"/>
</dbReference>
<name>A0ABW0YYX1_9ACTN</name>
<organism evidence="1 2">
    <name type="scientific">Streptomyces gamaensis</name>
    <dbReference type="NCBI Taxonomy" id="1763542"/>
    <lineage>
        <taxon>Bacteria</taxon>
        <taxon>Bacillati</taxon>
        <taxon>Actinomycetota</taxon>
        <taxon>Actinomycetes</taxon>
        <taxon>Kitasatosporales</taxon>
        <taxon>Streptomycetaceae</taxon>
        <taxon>Streptomyces</taxon>
    </lineage>
</organism>
<proteinExistence type="predicted"/>
<dbReference type="Proteomes" id="UP001596083">
    <property type="component" value="Unassembled WGS sequence"/>
</dbReference>
<keyword evidence="2" id="KW-1185">Reference proteome</keyword>
<protein>
    <submittedName>
        <fullName evidence="1">Uncharacterized protein</fullName>
    </submittedName>
</protein>
<reference evidence="2" key="1">
    <citation type="journal article" date="2019" name="Int. J. Syst. Evol. Microbiol.">
        <title>The Global Catalogue of Microorganisms (GCM) 10K type strain sequencing project: providing services to taxonomists for standard genome sequencing and annotation.</title>
        <authorList>
            <consortium name="The Broad Institute Genomics Platform"/>
            <consortium name="The Broad Institute Genome Sequencing Center for Infectious Disease"/>
            <person name="Wu L."/>
            <person name="Ma J."/>
        </authorList>
    </citation>
    <scope>NUCLEOTIDE SEQUENCE [LARGE SCALE GENOMIC DNA]</scope>
    <source>
        <strain evidence="2">CGMCC 4.7304</strain>
    </source>
</reference>
<evidence type="ECO:0000313" key="2">
    <source>
        <dbReference type="Proteomes" id="UP001596083"/>
    </source>
</evidence>
<sequence>MTGHNLTDPAVAYDGAPSTIREIGWVAGSTKRPTREFWLRKAALLDRIALKEATMPDGGYVLDNAVKCAEAAARQLVDFDTEQGPVSRRGAELVTGDDYRDYVRRAYLAWSHGRHS</sequence>
<accession>A0ABW0YYX1</accession>